<evidence type="ECO:0000313" key="4">
    <source>
        <dbReference type="EMBL" id="PAD72094.1"/>
    </source>
</evidence>
<dbReference type="SUPFAM" id="SSF52833">
    <property type="entry name" value="Thioredoxin-like"/>
    <property type="match status" value="1"/>
</dbReference>
<dbReference type="InterPro" id="IPR013766">
    <property type="entry name" value="Thioredoxin_domain"/>
</dbReference>
<dbReference type="GO" id="GO:0016491">
    <property type="term" value="F:oxidoreductase activity"/>
    <property type="evidence" value="ECO:0007669"/>
    <property type="project" value="InterPro"/>
</dbReference>
<dbReference type="AlphaFoldDB" id="A0A268EG91"/>
<dbReference type="RefSeq" id="WP_095267723.1">
    <property type="nucleotide sequence ID" value="NZ_NPBY01000082.1"/>
</dbReference>
<dbReference type="GO" id="GO:0016209">
    <property type="term" value="F:antioxidant activity"/>
    <property type="evidence" value="ECO:0007669"/>
    <property type="project" value="InterPro"/>
</dbReference>
<keyword evidence="2" id="KW-0812">Transmembrane</keyword>
<dbReference type="PANTHER" id="PTHR42852:SF13">
    <property type="entry name" value="PROTEIN DIPZ"/>
    <property type="match status" value="1"/>
</dbReference>
<evidence type="ECO:0000259" key="3">
    <source>
        <dbReference type="PROSITE" id="PS51352"/>
    </source>
</evidence>
<dbReference type="InterPro" id="IPR000866">
    <property type="entry name" value="AhpC/TSA"/>
</dbReference>
<keyword evidence="2" id="KW-1133">Transmembrane helix</keyword>
<evidence type="ECO:0000313" key="5">
    <source>
        <dbReference type="Proteomes" id="UP000215596"/>
    </source>
</evidence>
<dbReference type="PANTHER" id="PTHR42852">
    <property type="entry name" value="THIOL:DISULFIDE INTERCHANGE PROTEIN DSBE"/>
    <property type="match status" value="1"/>
</dbReference>
<keyword evidence="1" id="KW-1015">Disulfide bond</keyword>
<dbReference type="Pfam" id="PF00578">
    <property type="entry name" value="AhpC-TSA"/>
    <property type="match status" value="1"/>
</dbReference>
<feature type="transmembrane region" description="Helical" evidence="2">
    <location>
        <begin position="6"/>
        <end position="25"/>
    </location>
</feature>
<feature type="domain" description="Thioredoxin" evidence="3">
    <location>
        <begin position="24"/>
        <end position="172"/>
    </location>
</feature>
<protein>
    <recommendedName>
        <fullName evidence="3">Thioredoxin domain-containing protein</fullName>
    </recommendedName>
</protein>
<dbReference type="InterPro" id="IPR017937">
    <property type="entry name" value="Thioredoxin_CS"/>
</dbReference>
<keyword evidence="2" id="KW-0472">Membrane</keyword>
<organism evidence="4 5">
    <name type="scientific">Paenibacillus campinasensis</name>
    <dbReference type="NCBI Taxonomy" id="66347"/>
    <lineage>
        <taxon>Bacteria</taxon>
        <taxon>Bacillati</taxon>
        <taxon>Bacillota</taxon>
        <taxon>Bacilli</taxon>
        <taxon>Bacillales</taxon>
        <taxon>Paenibacillaceae</taxon>
        <taxon>Paenibacillus</taxon>
    </lineage>
</organism>
<dbReference type="Gene3D" id="3.40.30.10">
    <property type="entry name" value="Glutaredoxin"/>
    <property type="match status" value="1"/>
</dbReference>
<dbReference type="Proteomes" id="UP000215596">
    <property type="component" value="Unassembled WGS sequence"/>
</dbReference>
<gene>
    <name evidence="4" type="ORF">CHH67_23050</name>
</gene>
<evidence type="ECO:0000256" key="2">
    <source>
        <dbReference type="SAM" id="Phobius"/>
    </source>
</evidence>
<proteinExistence type="predicted"/>
<accession>A0A268EG91</accession>
<dbReference type="CDD" id="cd02966">
    <property type="entry name" value="TlpA_like_family"/>
    <property type="match status" value="1"/>
</dbReference>
<dbReference type="PROSITE" id="PS00194">
    <property type="entry name" value="THIOREDOXIN_1"/>
    <property type="match status" value="1"/>
</dbReference>
<dbReference type="InterPro" id="IPR036249">
    <property type="entry name" value="Thioredoxin-like_sf"/>
</dbReference>
<evidence type="ECO:0000256" key="1">
    <source>
        <dbReference type="ARBA" id="ARBA00023157"/>
    </source>
</evidence>
<comment type="caution">
    <text evidence="4">The sequence shown here is derived from an EMBL/GenBank/DDBJ whole genome shotgun (WGS) entry which is preliminary data.</text>
</comment>
<name>A0A268EG91_9BACL</name>
<reference evidence="4 5" key="1">
    <citation type="submission" date="2017-07" db="EMBL/GenBank/DDBJ databases">
        <title>Isolation and whole genome analysis of endospore-forming bacteria from heroin.</title>
        <authorList>
            <person name="Kalinowski J."/>
            <person name="Ahrens B."/>
            <person name="Al-Dilaimi A."/>
            <person name="Winkler A."/>
            <person name="Wibberg D."/>
            <person name="Schleenbecker U."/>
            <person name="Ruckert C."/>
            <person name="Wolfel R."/>
            <person name="Grass G."/>
        </authorList>
    </citation>
    <scope>NUCLEOTIDE SEQUENCE [LARGE SCALE GENOMIC DNA]</scope>
    <source>
        <strain evidence="4 5">7537-G1</strain>
    </source>
</reference>
<dbReference type="OrthoDB" id="9809746at2"/>
<dbReference type="PROSITE" id="PS51352">
    <property type="entry name" value="THIOREDOXIN_2"/>
    <property type="match status" value="1"/>
</dbReference>
<dbReference type="InterPro" id="IPR050553">
    <property type="entry name" value="Thioredoxin_ResA/DsbE_sf"/>
</dbReference>
<dbReference type="EMBL" id="NPBY01000082">
    <property type="protein sequence ID" value="PAD72094.1"/>
    <property type="molecule type" value="Genomic_DNA"/>
</dbReference>
<sequence length="175" mass="19833">MRGKWSLIGTGIILLAFIAAVLMVVTDYKAPAKSRESAAAQLTLNRLQDLEPVTVDFAEKPTVLLFFTSWCPYCQEDAPKMVTLHEKYKDQLNLYGINLAHRDEESEVKQYVQSFQIEYPILLDEDGEVYAQYAGNGFPSLYFFDSEGNVIQELVGATDIDTIEQLFVSFLEGYH</sequence>